<dbReference type="InterPro" id="IPR019099">
    <property type="entry name" value="Uncharacterised_PGPGW_TM"/>
</dbReference>
<dbReference type="Pfam" id="PF09656">
    <property type="entry name" value="PGPGW"/>
    <property type="match status" value="1"/>
</dbReference>
<evidence type="ECO:0000256" key="1">
    <source>
        <dbReference type="SAM" id="Phobius"/>
    </source>
</evidence>
<name>A0A095XZ99_9CORY</name>
<feature type="transmembrane region" description="Helical" evidence="1">
    <location>
        <begin position="21"/>
        <end position="47"/>
    </location>
</feature>
<protein>
    <recommendedName>
        <fullName evidence="4">TIGR02611 family protein</fullName>
    </recommendedName>
</protein>
<dbReference type="RefSeq" id="WP_035123407.1">
    <property type="nucleotide sequence ID" value="NZ_JRNE01000079.1"/>
</dbReference>
<dbReference type="Proteomes" id="UP000029548">
    <property type="component" value="Unassembled WGS sequence"/>
</dbReference>
<evidence type="ECO:0000313" key="3">
    <source>
        <dbReference type="Proteomes" id="UP000029548"/>
    </source>
</evidence>
<feature type="transmembrane region" description="Helical" evidence="1">
    <location>
        <begin position="98"/>
        <end position="119"/>
    </location>
</feature>
<keyword evidence="1" id="KW-0472">Membrane</keyword>
<reference evidence="2 3" key="1">
    <citation type="submission" date="2014-07" db="EMBL/GenBank/DDBJ databases">
        <authorList>
            <person name="McCorrison J."/>
            <person name="Sanka R."/>
            <person name="Torralba M."/>
            <person name="Gillis M."/>
            <person name="Haft D.H."/>
            <person name="Methe B."/>
            <person name="Sutton G."/>
            <person name="Nelson K.E."/>
        </authorList>
    </citation>
    <scope>NUCLEOTIDE SEQUENCE [LARGE SCALE GENOMIC DNA]</scope>
    <source>
        <strain evidence="2 3">DNF00450</strain>
    </source>
</reference>
<dbReference type="AlphaFoldDB" id="A0A095XZ99"/>
<dbReference type="InterPro" id="IPR013434">
    <property type="entry name" value="CHP02611"/>
</dbReference>
<dbReference type="eggNOG" id="ENOG50305ZD">
    <property type="taxonomic scope" value="Bacteria"/>
</dbReference>
<gene>
    <name evidence="2" type="ORF">HMPREF1650_11535</name>
</gene>
<dbReference type="NCBIfam" id="TIGR02611">
    <property type="entry name" value="TIGR02611 family protein"/>
    <property type="match status" value="1"/>
</dbReference>
<feature type="transmembrane region" description="Helical" evidence="1">
    <location>
        <begin position="53"/>
        <end position="71"/>
    </location>
</feature>
<sequence length="131" mass="15149">MEERISRLMDRMKVRHERMRRRWYGPVLSPVLLVLGFCLLIVGVIILPTPAPGWLLIFVSLGLLSLVHPPMRRLNVRLARLYDDAEEWFRARHWATQVALGAVLTISVAAVMASVWYFVAPDDWPYTHQDA</sequence>
<evidence type="ECO:0000313" key="2">
    <source>
        <dbReference type="EMBL" id="KGF15323.1"/>
    </source>
</evidence>
<keyword evidence="1" id="KW-0812">Transmembrane</keyword>
<dbReference type="EMBL" id="JRNE01000079">
    <property type="protein sequence ID" value="KGF15323.1"/>
    <property type="molecule type" value="Genomic_DNA"/>
</dbReference>
<organism evidence="2 3">
    <name type="scientific">Corynebacterium freneyi DNF00450</name>
    <dbReference type="NCBI Taxonomy" id="1287475"/>
    <lineage>
        <taxon>Bacteria</taxon>
        <taxon>Bacillati</taxon>
        <taxon>Actinomycetota</taxon>
        <taxon>Actinomycetes</taxon>
        <taxon>Mycobacteriales</taxon>
        <taxon>Corynebacteriaceae</taxon>
        <taxon>Corynebacterium</taxon>
    </lineage>
</organism>
<keyword evidence="1" id="KW-1133">Transmembrane helix</keyword>
<accession>A0A095XZ99</accession>
<proteinExistence type="predicted"/>
<evidence type="ECO:0008006" key="4">
    <source>
        <dbReference type="Google" id="ProtNLM"/>
    </source>
</evidence>
<comment type="caution">
    <text evidence="2">The sequence shown here is derived from an EMBL/GenBank/DDBJ whole genome shotgun (WGS) entry which is preliminary data.</text>
</comment>